<dbReference type="EMBL" id="VVZV01000454">
    <property type="protein sequence ID" value="KAA5297387.1"/>
    <property type="molecule type" value="Genomic_DNA"/>
</dbReference>
<dbReference type="PANTHER" id="PTHR43280:SF27">
    <property type="entry name" value="TRANSCRIPTIONAL REGULATOR MTLR"/>
    <property type="match status" value="1"/>
</dbReference>
<gene>
    <name evidence="5" type="ORF">F2Z07_28610</name>
</gene>
<reference evidence="5 6" key="1">
    <citation type="journal article" date="2019" name="Nat. Med.">
        <title>A library of human gut bacterial isolates paired with longitudinal multiomics data enables mechanistic microbiome research.</title>
        <authorList>
            <person name="Poyet M."/>
            <person name="Groussin M."/>
            <person name="Gibbons S.M."/>
            <person name="Avila-Pacheco J."/>
            <person name="Jiang X."/>
            <person name="Kearney S.M."/>
            <person name="Perrotta A.R."/>
            <person name="Berdy B."/>
            <person name="Zhao S."/>
            <person name="Lieberman T.D."/>
            <person name="Swanson P.K."/>
            <person name="Smith M."/>
            <person name="Roesemann S."/>
            <person name="Alexander J.E."/>
            <person name="Rich S.A."/>
            <person name="Livny J."/>
            <person name="Vlamakis H."/>
            <person name="Clish C."/>
            <person name="Bullock K."/>
            <person name="Deik A."/>
            <person name="Scott J."/>
            <person name="Pierce K.A."/>
            <person name="Xavier R.J."/>
            <person name="Alm E.J."/>
        </authorList>
    </citation>
    <scope>NUCLEOTIDE SEQUENCE [LARGE SCALE GENOMIC DNA]</scope>
    <source>
        <strain evidence="5 6">BIOML-A25</strain>
    </source>
</reference>
<dbReference type="SUPFAM" id="SSF46689">
    <property type="entry name" value="Homeodomain-like"/>
    <property type="match status" value="2"/>
</dbReference>
<name>A0A6L3II56_9BACT</name>
<comment type="caution">
    <text evidence="5">The sequence shown here is derived from an EMBL/GenBank/DDBJ whole genome shotgun (WGS) entry which is preliminary data.</text>
</comment>
<dbReference type="PROSITE" id="PS01124">
    <property type="entry name" value="HTH_ARAC_FAMILY_2"/>
    <property type="match status" value="1"/>
</dbReference>
<feature type="non-terminal residue" evidence="5">
    <location>
        <position position="1"/>
    </location>
</feature>
<dbReference type="Gene3D" id="1.10.10.60">
    <property type="entry name" value="Homeodomain-like"/>
    <property type="match status" value="2"/>
</dbReference>
<evidence type="ECO:0000313" key="6">
    <source>
        <dbReference type="Proteomes" id="UP000481700"/>
    </source>
</evidence>
<evidence type="ECO:0000256" key="1">
    <source>
        <dbReference type="ARBA" id="ARBA00023015"/>
    </source>
</evidence>
<dbReference type="Proteomes" id="UP000481700">
    <property type="component" value="Unassembled WGS sequence"/>
</dbReference>
<evidence type="ECO:0000313" key="5">
    <source>
        <dbReference type="EMBL" id="KAA5297387.1"/>
    </source>
</evidence>
<dbReference type="InterPro" id="IPR020449">
    <property type="entry name" value="Tscrpt_reg_AraC-type_HTH"/>
</dbReference>
<dbReference type="PROSITE" id="PS00041">
    <property type="entry name" value="HTH_ARAC_FAMILY_1"/>
    <property type="match status" value="1"/>
</dbReference>
<evidence type="ECO:0000256" key="2">
    <source>
        <dbReference type="ARBA" id="ARBA00023125"/>
    </source>
</evidence>
<sequence>EHAWRDYNNKPQNIHEITIQFHSDLLSDQILNRNQMISIRELFHRARKGIVFSRETIAKVRPLLKTLSCENDSFYSLIKLLVILHELSLDKGMRELSTGQFAINSVSKEHTNEKLNKVLDYVHFHFSEVIRLADVAKMVNMSEASFCRFIKQHTSKSFIDFLTDIRLGAASRALVDSSLSIAEIGYDCGFNNLSNFNRIFKKKKGVTPKEFRDNYRKNKTII</sequence>
<dbReference type="InterPro" id="IPR009057">
    <property type="entry name" value="Homeodomain-like_sf"/>
</dbReference>
<dbReference type="GO" id="GO:0043565">
    <property type="term" value="F:sequence-specific DNA binding"/>
    <property type="evidence" value="ECO:0007669"/>
    <property type="project" value="InterPro"/>
</dbReference>
<dbReference type="AlphaFoldDB" id="A0A6L3II56"/>
<dbReference type="GO" id="GO:0003700">
    <property type="term" value="F:DNA-binding transcription factor activity"/>
    <property type="evidence" value="ECO:0007669"/>
    <property type="project" value="InterPro"/>
</dbReference>
<feature type="domain" description="HTH araC/xylS-type" evidence="4">
    <location>
        <begin position="116"/>
        <end position="214"/>
    </location>
</feature>
<accession>A0A6L3II56</accession>
<dbReference type="RefSeq" id="WP_149937880.1">
    <property type="nucleotide sequence ID" value="NZ_VVZV01000454.1"/>
</dbReference>
<keyword evidence="3" id="KW-0804">Transcription</keyword>
<dbReference type="InterPro" id="IPR018062">
    <property type="entry name" value="HTH_AraC-typ_CS"/>
</dbReference>
<evidence type="ECO:0000259" key="4">
    <source>
        <dbReference type="PROSITE" id="PS01124"/>
    </source>
</evidence>
<keyword evidence="1" id="KW-0805">Transcription regulation</keyword>
<proteinExistence type="predicted"/>
<organism evidence="5 6">
    <name type="scientific">Phocaeicola dorei</name>
    <dbReference type="NCBI Taxonomy" id="357276"/>
    <lineage>
        <taxon>Bacteria</taxon>
        <taxon>Pseudomonadati</taxon>
        <taxon>Bacteroidota</taxon>
        <taxon>Bacteroidia</taxon>
        <taxon>Bacteroidales</taxon>
        <taxon>Bacteroidaceae</taxon>
        <taxon>Phocaeicola</taxon>
    </lineage>
</organism>
<protein>
    <submittedName>
        <fullName evidence="5">Helix-turn-helix transcriptional regulator</fullName>
    </submittedName>
</protein>
<keyword evidence="2" id="KW-0238">DNA-binding</keyword>
<dbReference type="PRINTS" id="PR00032">
    <property type="entry name" value="HTHARAC"/>
</dbReference>
<dbReference type="SMART" id="SM00342">
    <property type="entry name" value="HTH_ARAC"/>
    <property type="match status" value="1"/>
</dbReference>
<dbReference type="PANTHER" id="PTHR43280">
    <property type="entry name" value="ARAC-FAMILY TRANSCRIPTIONAL REGULATOR"/>
    <property type="match status" value="1"/>
</dbReference>
<dbReference type="Pfam" id="PF12833">
    <property type="entry name" value="HTH_18"/>
    <property type="match status" value="1"/>
</dbReference>
<evidence type="ECO:0000256" key="3">
    <source>
        <dbReference type="ARBA" id="ARBA00023163"/>
    </source>
</evidence>
<dbReference type="InterPro" id="IPR018060">
    <property type="entry name" value="HTH_AraC"/>
</dbReference>